<evidence type="ECO:0000313" key="3">
    <source>
        <dbReference type="Proteomes" id="UP000076442"/>
    </source>
</evidence>
<protein>
    <submittedName>
        <fullName evidence="1">Uncharacterized protein</fullName>
    </submittedName>
</protein>
<sequence length="37" mass="4140">MNIQTKKPAVLLRENCRLFGAFYWPGTEFSALTAPAP</sequence>
<accession>A0AAP1H8T8</accession>
<reference evidence="1 3" key="1">
    <citation type="submission" date="2015-09" db="EMBL/GenBank/DDBJ databases">
        <title>Spore heat resistance.</title>
        <authorList>
            <person name="Boekhorst J."/>
            <person name="Berendsen E.M."/>
            <person name="Wells-Bennik M.H."/>
            <person name="Kuipers O.P."/>
        </authorList>
    </citation>
    <scope>NUCLEOTIDE SEQUENCE [LARGE SCALE GENOMIC DNA]</scope>
    <source>
        <strain evidence="1 3">B4122</strain>
    </source>
</reference>
<name>A0AAP1H8T8_BACIU</name>
<dbReference type="EMBL" id="LJZV01000013">
    <property type="protein sequence ID" value="KZD91006.1"/>
    <property type="molecule type" value="Genomic_DNA"/>
</dbReference>
<evidence type="ECO:0000313" key="2">
    <source>
        <dbReference type="EMBL" id="KZD95044.1"/>
    </source>
</evidence>
<dbReference type="EMBL" id="LJZV01000001">
    <property type="protein sequence ID" value="KZD95044.1"/>
    <property type="molecule type" value="Genomic_DNA"/>
</dbReference>
<dbReference type="Proteomes" id="UP000076442">
    <property type="component" value="Unassembled WGS sequence"/>
</dbReference>
<proteinExistence type="predicted"/>
<organism evidence="1 3">
    <name type="scientific">Bacillus subtilis</name>
    <dbReference type="NCBI Taxonomy" id="1423"/>
    <lineage>
        <taxon>Bacteria</taxon>
        <taxon>Bacillati</taxon>
        <taxon>Bacillota</taxon>
        <taxon>Bacilli</taxon>
        <taxon>Bacillales</taxon>
        <taxon>Bacillaceae</taxon>
        <taxon>Bacillus</taxon>
    </lineage>
</organism>
<evidence type="ECO:0000313" key="1">
    <source>
        <dbReference type="EMBL" id="KZD91006.1"/>
    </source>
</evidence>
<dbReference type="AlphaFoldDB" id="A0AAP1H8T8"/>
<gene>
    <name evidence="2" type="ORF">B4122_0016</name>
    <name evidence="1" type="ORF">B4122_2595</name>
</gene>
<comment type="caution">
    <text evidence="1">The sequence shown here is derived from an EMBL/GenBank/DDBJ whole genome shotgun (WGS) entry which is preliminary data.</text>
</comment>